<keyword evidence="2" id="KW-1185">Reference proteome</keyword>
<dbReference type="EMBL" id="CP028519">
    <property type="protein sequence ID" value="AVY94423.1"/>
    <property type="molecule type" value="Genomic_DNA"/>
</dbReference>
<name>A0A2S0PAT3_9NEIS</name>
<dbReference type="KEGG" id="maer:DAI18_10480"/>
<proteinExistence type="predicted"/>
<evidence type="ECO:0000313" key="2">
    <source>
        <dbReference type="Proteomes" id="UP000244173"/>
    </source>
</evidence>
<evidence type="ECO:0000313" key="1">
    <source>
        <dbReference type="EMBL" id="AVY94423.1"/>
    </source>
</evidence>
<protein>
    <submittedName>
        <fullName evidence="1">Uncharacterized protein</fullName>
    </submittedName>
</protein>
<sequence length="59" mass="6368">MVVGDFLIRHHQIVSRGRFLGELLGKQGIDPVAVVDDDGIPAQRDGLAVQSGKQVGFRV</sequence>
<organism evidence="1 2">
    <name type="scientific">Microvirgula aerodenitrificans</name>
    <dbReference type="NCBI Taxonomy" id="57480"/>
    <lineage>
        <taxon>Bacteria</taxon>
        <taxon>Pseudomonadati</taxon>
        <taxon>Pseudomonadota</taxon>
        <taxon>Betaproteobacteria</taxon>
        <taxon>Neisseriales</taxon>
        <taxon>Aquaspirillaceae</taxon>
        <taxon>Microvirgula</taxon>
    </lineage>
</organism>
<reference evidence="1 2" key="1">
    <citation type="submission" date="2018-04" db="EMBL/GenBank/DDBJ databases">
        <title>Denitrifier Microvirgula.</title>
        <authorList>
            <person name="Anderson E."/>
            <person name="Jang J."/>
            <person name="Ishii S."/>
        </authorList>
    </citation>
    <scope>NUCLEOTIDE SEQUENCE [LARGE SCALE GENOMIC DNA]</scope>
    <source>
        <strain evidence="1 2">BE2.4</strain>
    </source>
</reference>
<dbReference type="Proteomes" id="UP000244173">
    <property type="component" value="Chromosome"/>
</dbReference>
<gene>
    <name evidence="1" type="ORF">DAI18_10480</name>
</gene>
<accession>A0A2S0PAT3</accession>
<dbReference type="AlphaFoldDB" id="A0A2S0PAT3"/>